<evidence type="ECO:0000256" key="3">
    <source>
        <dbReference type="ARBA" id="ARBA00022448"/>
    </source>
</evidence>
<evidence type="ECO:0000256" key="9">
    <source>
        <dbReference type="SAM" id="Phobius"/>
    </source>
</evidence>
<protein>
    <recommendedName>
        <fullName evidence="12">C4-dicarboxylate transporter/malic acid transport protein</fullName>
    </recommendedName>
</protein>
<evidence type="ECO:0008006" key="12">
    <source>
        <dbReference type="Google" id="ProtNLM"/>
    </source>
</evidence>
<dbReference type="GO" id="GO:0005886">
    <property type="term" value="C:plasma membrane"/>
    <property type="evidence" value="ECO:0007669"/>
    <property type="project" value="UniProtKB-SubCell"/>
</dbReference>
<dbReference type="AlphaFoldDB" id="A0A9X2HE07"/>
<evidence type="ECO:0000256" key="8">
    <source>
        <dbReference type="SAM" id="MobiDB-lite"/>
    </source>
</evidence>
<evidence type="ECO:0000256" key="1">
    <source>
        <dbReference type="ARBA" id="ARBA00004651"/>
    </source>
</evidence>
<feature type="transmembrane region" description="Helical" evidence="9">
    <location>
        <begin position="39"/>
        <end position="58"/>
    </location>
</feature>
<keyword evidence="7 9" id="KW-0472">Membrane</keyword>
<dbReference type="InterPro" id="IPR004695">
    <property type="entry name" value="SLAC1/Mae1/Ssu1/TehA"/>
</dbReference>
<name>A0A9X2HE07_9MICC</name>
<evidence type="ECO:0000256" key="4">
    <source>
        <dbReference type="ARBA" id="ARBA00022475"/>
    </source>
</evidence>
<comment type="caution">
    <text evidence="10">The sequence shown here is derived from an EMBL/GenBank/DDBJ whole genome shotgun (WGS) entry which is preliminary data.</text>
</comment>
<comment type="subcellular location">
    <subcellularLocation>
        <location evidence="1">Cell membrane</location>
        <topology evidence="1">Multi-pass membrane protein</topology>
    </subcellularLocation>
</comment>
<keyword evidence="3" id="KW-0813">Transport</keyword>
<dbReference type="InterPro" id="IPR038665">
    <property type="entry name" value="Voltage-dep_anion_channel_sf"/>
</dbReference>
<dbReference type="PANTHER" id="PTHR31686:SF1">
    <property type="entry name" value="SULFITE EFFLUX PUMP SSU1"/>
    <property type="match status" value="1"/>
</dbReference>
<comment type="similarity">
    <text evidence="2">Belongs to the tellurite-resistance/dicarboxylate transporter (TDT) family.</text>
</comment>
<dbReference type="Gene3D" id="1.50.10.150">
    <property type="entry name" value="Voltage-dependent anion channel"/>
    <property type="match status" value="1"/>
</dbReference>
<feature type="transmembrane region" description="Helical" evidence="9">
    <location>
        <begin position="70"/>
        <end position="90"/>
    </location>
</feature>
<gene>
    <name evidence="10" type="ORF">NBM05_11145</name>
</gene>
<keyword evidence="11" id="KW-1185">Reference proteome</keyword>
<evidence type="ECO:0000256" key="7">
    <source>
        <dbReference type="ARBA" id="ARBA00023136"/>
    </source>
</evidence>
<feature type="compositionally biased region" description="Basic residues" evidence="8">
    <location>
        <begin position="103"/>
        <end position="112"/>
    </location>
</feature>
<reference evidence="10" key="1">
    <citation type="submission" date="2022-06" db="EMBL/GenBank/DDBJ databases">
        <title>Rothia sp. isolated from sandalwood seedling.</title>
        <authorList>
            <person name="Tuikhar N."/>
            <person name="Kirdat K."/>
            <person name="Thorat V."/>
            <person name="Swetha P."/>
            <person name="Padma S."/>
            <person name="Sundararaj R."/>
            <person name="Yadav A."/>
        </authorList>
    </citation>
    <scope>NUCLEOTIDE SEQUENCE</scope>
    <source>
        <strain evidence="10">AR01</strain>
    </source>
</reference>
<dbReference type="RefSeq" id="WP_254167348.1">
    <property type="nucleotide sequence ID" value="NZ_JANAFB010000029.1"/>
</dbReference>
<keyword evidence="6 9" id="KW-1133">Transmembrane helix</keyword>
<sequence length="150" mass="15320">MLVQTPSSDSQASVRRSPSPPREGARRPGLTVAHVPPNWFAAVMGTGIVATAGASLPLQLPGQRTAATAVWALAAVLLAGVVLATALHWARHPGPRAGTTGTRSRRTSRRAAHGAADGRGGALLLGRDWVGSAPPSTSPGRCGEPARCWG</sequence>
<proteinExistence type="inferred from homology"/>
<keyword evidence="5 9" id="KW-0812">Transmembrane</keyword>
<feature type="compositionally biased region" description="Polar residues" evidence="8">
    <location>
        <begin position="1"/>
        <end position="16"/>
    </location>
</feature>
<dbReference type="Pfam" id="PF03595">
    <property type="entry name" value="SLAC1"/>
    <property type="match status" value="1"/>
</dbReference>
<dbReference type="GO" id="GO:0055085">
    <property type="term" value="P:transmembrane transport"/>
    <property type="evidence" value="ECO:0007669"/>
    <property type="project" value="InterPro"/>
</dbReference>
<dbReference type="PANTHER" id="PTHR31686">
    <property type="match status" value="1"/>
</dbReference>
<dbReference type="EMBL" id="JANAFB010000029">
    <property type="protein sequence ID" value="MCP3426540.1"/>
    <property type="molecule type" value="Genomic_DNA"/>
</dbReference>
<keyword evidence="4" id="KW-1003">Cell membrane</keyword>
<evidence type="ECO:0000313" key="11">
    <source>
        <dbReference type="Proteomes" id="UP001139502"/>
    </source>
</evidence>
<evidence type="ECO:0000256" key="6">
    <source>
        <dbReference type="ARBA" id="ARBA00022989"/>
    </source>
</evidence>
<dbReference type="Proteomes" id="UP001139502">
    <property type="component" value="Unassembled WGS sequence"/>
</dbReference>
<evidence type="ECO:0000256" key="5">
    <source>
        <dbReference type="ARBA" id="ARBA00022692"/>
    </source>
</evidence>
<evidence type="ECO:0000313" key="10">
    <source>
        <dbReference type="EMBL" id="MCP3426540.1"/>
    </source>
</evidence>
<feature type="region of interest" description="Disordered" evidence="8">
    <location>
        <begin position="92"/>
        <end position="120"/>
    </location>
</feature>
<organism evidence="10 11">
    <name type="scientific">Rothia santali</name>
    <dbReference type="NCBI Taxonomy" id="2949643"/>
    <lineage>
        <taxon>Bacteria</taxon>
        <taxon>Bacillati</taxon>
        <taxon>Actinomycetota</taxon>
        <taxon>Actinomycetes</taxon>
        <taxon>Micrococcales</taxon>
        <taxon>Micrococcaceae</taxon>
        <taxon>Rothia</taxon>
    </lineage>
</organism>
<dbReference type="InterPro" id="IPR051629">
    <property type="entry name" value="Sulfite_efflux_TDT"/>
</dbReference>
<evidence type="ECO:0000256" key="2">
    <source>
        <dbReference type="ARBA" id="ARBA00008566"/>
    </source>
</evidence>
<accession>A0A9X2HE07</accession>
<feature type="region of interest" description="Disordered" evidence="8">
    <location>
        <begin position="1"/>
        <end position="30"/>
    </location>
</feature>